<organism evidence="8 9">
    <name type="scientific">Leucobacter weissii</name>
    <dbReference type="NCBI Taxonomy" id="1983706"/>
    <lineage>
        <taxon>Bacteria</taxon>
        <taxon>Bacillati</taxon>
        <taxon>Actinomycetota</taxon>
        <taxon>Actinomycetes</taxon>
        <taxon>Micrococcales</taxon>
        <taxon>Microbacteriaceae</taxon>
        <taxon>Leucobacter</taxon>
    </lineage>
</organism>
<dbReference type="PANTHER" id="PTHR13887">
    <property type="entry name" value="GLUTATHIONE S-TRANSFERASE KAPPA"/>
    <property type="match status" value="1"/>
</dbReference>
<keyword evidence="6" id="KW-0812">Transmembrane</keyword>
<dbReference type="EMBL" id="JAGDYM010000003">
    <property type="protein sequence ID" value="MBO1900754.1"/>
    <property type="molecule type" value="Genomic_DNA"/>
</dbReference>
<comment type="similarity">
    <text evidence="1">Belongs to the thioredoxin family. DsbA subfamily.</text>
</comment>
<keyword evidence="6" id="KW-0472">Membrane</keyword>
<dbReference type="Pfam" id="PF13462">
    <property type="entry name" value="Thioredoxin_4"/>
    <property type="match status" value="1"/>
</dbReference>
<evidence type="ECO:0000259" key="7">
    <source>
        <dbReference type="PROSITE" id="PS51352"/>
    </source>
</evidence>
<proteinExistence type="inferred from homology"/>
<reference evidence="8" key="1">
    <citation type="submission" date="2021-03" db="EMBL/GenBank/DDBJ databases">
        <title>Leucobacter chromiisoli sp. nov., isolated from chromium-containing soil of chemical plant.</title>
        <authorList>
            <person name="Xu Z."/>
        </authorList>
    </citation>
    <scope>NUCLEOTIDE SEQUENCE</scope>
    <source>
        <strain evidence="8">S27</strain>
    </source>
</reference>
<comment type="caution">
    <text evidence="8">The sequence shown here is derived from an EMBL/GenBank/DDBJ whole genome shotgun (WGS) entry which is preliminary data.</text>
</comment>
<sequence>MTLPAPVSPTASWWSRLSTSMKVMLISIVVVVALVAVAIVVVVVNRPEPVALPAGTGAAPTLSEDAHYLEEAGEDAPTLVEFLDFECEACGAFYPYMEDIREQYDGQINYVVRYFPLQGHFNSMNAALAVEAAAQQGEFEGMYRMMFETQTEWGEGQTSEAERFRGYAEDLGLDMTAYDEAIADPATQERIEEDFNAGLALGVSGTPTFFLDGEELELAAPEDLPNALDAALGQ</sequence>
<keyword evidence="6" id="KW-1133">Transmembrane helix</keyword>
<dbReference type="Gene3D" id="3.40.30.10">
    <property type="entry name" value="Glutaredoxin"/>
    <property type="match status" value="1"/>
</dbReference>
<dbReference type="SUPFAM" id="SSF52833">
    <property type="entry name" value="Thioredoxin-like"/>
    <property type="match status" value="1"/>
</dbReference>
<keyword evidence="9" id="KW-1185">Reference proteome</keyword>
<name>A0A939MPN4_9MICO</name>
<feature type="transmembrane region" description="Helical" evidence="6">
    <location>
        <begin position="23"/>
        <end position="44"/>
    </location>
</feature>
<dbReference type="InterPro" id="IPR013766">
    <property type="entry name" value="Thioredoxin_domain"/>
</dbReference>
<evidence type="ECO:0000256" key="5">
    <source>
        <dbReference type="ARBA" id="ARBA00023284"/>
    </source>
</evidence>
<dbReference type="PROSITE" id="PS51352">
    <property type="entry name" value="THIOREDOXIN_2"/>
    <property type="match status" value="1"/>
</dbReference>
<dbReference type="GO" id="GO:0016491">
    <property type="term" value="F:oxidoreductase activity"/>
    <property type="evidence" value="ECO:0007669"/>
    <property type="project" value="UniProtKB-KW"/>
</dbReference>
<dbReference type="AlphaFoldDB" id="A0A939MPN4"/>
<dbReference type="InterPro" id="IPR012336">
    <property type="entry name" value="Thioredoxin-like_fold"/>
</dbReference>
<gene>
    <name evidence="8" type="ORF">J4H92_02190</name>
</gene>
<keyword evidence="2" id="KW-0732">Signal</keyword>
<evidence type="ECO:0000256" key="6">
    <source>
        <dbReference type="SAM" id="Phobius"/>
    </source>
</evidence>
<evidence type="ECO:0000313" key="8">
    <source>
        <dbReference type="EMBL" id="MBO1900754.1"/>
    </source>
</evidence>
<evidence type="ECO:0000256" key="1">
    <source>
        <dbReference type="ARBA" id="ARBA00005791"/>
    </source>
</evidence>
<accession>A0A939MPN4</accession>
<dbReference type="InterPro" id="IPR036249">
    <property type="entry name" value="Thioredoxin-like_sf"/>
</dbReference>
<dbReference type="RefSeq" id="WP_208095436.1">
    <property type="nucleotide sequence ID" value="NZ_JAGDYM010000003.1"/>
</dbReference>
<protein>
    <submittedName>
        <fullName evidence="8">Thioredoxin domain-containing protein</fullName>
    </submittedName>
</protein>
<keyword evidence="4" id="KW-1015">Disulfide bond</keyword>
<dbReference type="Proteomes" id="UP000664382">
    <property type="component" value="Unassembled WGS sequence"/>
</dbReference>
<keyword evidence="5" id="KW-0676">Redox-active center</keyword>
<evidence type="ECO:0000256" key="2">
    <source>
        <dbReference type="ARBA" id="ARBA00022729"/>
    </source>
</evidence>
<evidence type="ECO:0000313" key="9">
    <source>
        <dbReference type="Proteomes" id="UP000664382"/>
    </source>
</evidence>
<feature type="domain" description="Thioredoxin" evidence="7">
    <location>
        <begin position="48"/>
        <end position="233"/>
    </location>
</feature>
<keyword evidence="3" id="KW-0560">Oxidoreductase</keyword>
<evidence type="ECO:0000256" key="3">
    <source>
        <dbReference type="ARBA" id="ARBA00023002"/>
    </source>
</evidence>
<dbReference type="PANTHER" id="PTHR13887:SF14">
    <property type="entry name" value="DISULFIDE BOND FORMATION PROTEIN D"/>
    <property type="match status" value="1"/>
</dbReference>
<evidence type="ECO:0000256" key="4">
    <source>
        <dbReference type="ARBA" id="ARBA00023157"/>
    </source>
</evidence>